<dbReference type="RefSeq" id="XP_015521638.1">
    <property type="nucleotide sequence ID" value="XM_015666152.2"/>
</dbReference>
<gene>
    <name evidence="2" type="primary">LOC107225626</name>
</gene>
<proteinExistence type="predicted"/>
<reference evidence="2" key="1">
    <citation type="submission" date="2025-08" db="UniProtKB">
        <authorList>
            <consortium name="RefSeq"/>
        </authorList>
    </citation>
    <scope>IDENTIFICATION</scope>
    <source>
        <tissue evidence="2">Thorax and Abdomen</tissue>
    </source>
</reference>
<dbReference type="OrthoDB" id="7684061at2759"/>
<dbReference type="GeneID" id="107225626"/>
<dbReference type="InParanoid" id="A0A6J0C508"/>
<evidence type="ECO:0000313" key="2">
    <source>
        <dbReference type="RefSeq" id="XP_015521638.1"/>
    </source>
</evidence>
<accession>A0A6J0C508</accession>
<name>A0A6J0C508_NEOLC</name>
<evidence type="ECO:0000313" key="1">
    <source>
        <dbReference type="Proteomes" id="UP000829291"/>
    </source>
</evidence>
<dbReference type="Proteomes" id="UP000829291">
    <property type="component" value="Chromosome 4"/>
</dbReference>
<keyword evidence="1" id="KW-1185">Reference proteome</keyword>
<organism evidence="2">
    <name type="scientific">Neodiprion lecontei</name>
    <name type="common">Redheaded pine sawfly</name>
    <dbReference type="NCBI Taxonomy" id="441921"/>
    <lineage>
        <taxon>Eukaryota</taxon>
        <taxon>Metazoa</taxon>
        <taxon>Ecdysozoa</taxon>
        <taxon>Arthropoda</taxon>
        <taxon>Hexapoda</taxon>
        <taxon>Insecta</taxon>
        <taxon>Pterygota</taxon>
        <taxon>Neoptera</taxon>
        <taxon>Endopterygota</taxon>
        <taxon>Hymenoptera</taxon>
        <taxon>Tenthredinoidea</taxon>
        <taxon>Diprionidae</taxon>
        <taxon>Diprioninae</taxon>
        <taxon>Neodiprion</taxon>
    </lineage>
</organism>
<protein>
    <submittedName>
        <fullName evidence="2">Uncharacterized protein LOC107225626</fullName>
    </submittedName>
</protein>
<sequence length="486" mass="54976">MEGKPLTDPLDSYFVIPGNNLSLTGNVLAQHFTVTTDSYISLCFHLYELLCAEDSRFKDEVPESAFQYYAIMLLWQRLRQLLPLSVVRSSPFLDKLSYFEEHLMMIPRPLEIYLKGIGNFRHPYLGEMRFQLPSAITSQKFDLTTGAFGKITDKTHFLYEAFPAPGVAALRILADLKHTNSPGDPIWDLPQHLRPDHEVKTNQVPMPTINLLGWFPAQSLTDGQVRLLKTLGIPNDHSEDDMSIFFLNSCKLLRTISEYFWSHKTVASRLTSPLTFQFGTSAISTTSSTDEVIKKVKLEESSSSTVIATKETSTSKPVSFEFALADLPASTSKELSSQQFPENIPVNNFCGDSTRFGSVNSMSTTGSIVQGLWIKKVDVDKPFDRYALYCEGKISVFSTMKVTDNFATGGAVTAYRMPKEPIDNQHCWSCYDYNSYKEVPESWIHTRNEVYNLGSIHELNQSMWFTGAADKWLLQHLFLEKHATVK</sequence>
<dbReference type="AlphaFoldDB" id="A0A6J0C508"/>
<dbReference type="KEGG" id="nlo:107225626"/>